<dbReference type="InterPro" id="IPR050109">
    <property type="entry name" value="HTH-type_TetR-like_transc_reg"/>
</dbReference>
<gene>
    <name evidence="7" type="ORF">EV685_2849</name>
</gene>
<keyword evidence="8" id="KW-1185">Reference proteome</keyword>
<dbReference type="PRINTS" id="PR00455">
    <property type="entry name" value="HTHTETR"/>
</dbReference>
<dbReference type="SUPFAM" id="SSF46689">
    <property type="entry name" value="Homeodomain-like"/>
    <property type="match status" value="1"/>
</dbReference>
<dbReference type="EMBL" id="SGWV01000010">
    <property type="protein sequence ID" value="RZS53222.1"/>
    <property type="molecule type" value="Genomic_DNA"/>
</dbReference>
<evidence type="ECO:0000259" key="6">
    <source>
        <dbReference type="PROSITE" id="PS50977"/>
    </source>
</evidence>
<keyword evidence="2" id="KW-0805">Transcription regulation</keyword>
<comment type="caution">
    <text evidence="7">The sequence shown here is derived from an EMBL/GenBank/DDBJ whole genome shotgun (WGS) entry which is preliminary data.</text>
</comment>
<dbReference type="Gene3D" id="1.10.10.60">
    <property type="entry name" value="Homeodomain-like"/>
    <property type="match status" value="1"/>
</dbReference>
<dbReference type="InterPro" id="IPR041490">
    <property type="entry name" value="KstR2_TetR_C"/>
</dbReference>
<dbReference type="PROSITE" id="PS01081">
    <property type="entry name" value="HTH_TETR_1"/>
    <property type="match status" value="1"/>
</dbReference>
<dbReference type="PANTHER" id="PTHR30055">
    <property type="entry name" value="HTH-TYPE TRANSCRIPTIONAL REGULATOR RUTR"/>
    <property type="match status" value="1"/>
</dbReference>
<sequence>MARPRAPGHDEQRAAILGHAAALFAAQGYPSTTMTQVAAAAGLSKAALYHYVADKQQLLREIAHEQVDRLHASVDEVIAGFDVERSGSGHEPPERALVRALVEHLVIAYDGRSDALRVLTDEVRYLDADEHARLQQRQRELVTRVAAALARWQPALDAAGLVKPLTMLLFGMVNWLSTWLRPGGELSHAALAPLVAELFVQGVPRVRPPIGLSAAPAAVPTDAATISSGDLPP</sequence>
<dbReference type="AlphaFoldDB" id="A0A4Q7LGK3"/>
<organism evidence="7 8">
    <name type="scientific">Sphaerotilus mobilis</name>
    <dbReference type="NCBI Taxonomy" id="47994"/>
    <lineage>
        <taxon>Bacteria</taxon>
        <taxon>Pseudomonadati</taxon>
        <taxon>Pseudomonadota</taxon>
        <taxon>Betaproteobacteria</taxon>
        <taxon>Burkholderiales</taxon>
        <taxon>Sphaerotilaceae</taxon>
        <taxon>Sphaerotilus</taxon>
    </lineage>
</organism>
<dbReference type="Gene3D" id="1.10.357.10">
    <property type="entry name" value="Tetracycline Repressor, domain 2"/>
    <property type="match status" value="1"/>
</dbReference>
<dbReference type="InterPro" id="IPR009057">
    <property type="entry name" value="Homeodomain-like_sf"/>
</dbReference>
<dbReference type="OrthoDB" id="5293556at2"/>
<dbReference type="InterPro" id="IPR023772">
    <property type="entry name" value="DNA-bd_HTH_TetR-type_CS"/>
</dbReference>
<dbReference type="InterPro" id="IPR001647">
    <property type="entry name" value="HTH_TetR"/>
</dbReference>
<keyword evidence="1" id="KW-0678">Repressor</keyword>
<evidence type="ECO:0000256" key="4">
    <source>
        <dbReference type="ARBA" id="ARBA00023163"/>
    </source>
</evidence>
<proteinExistence type="predicted"/>
<accession>A0A4Q7LGK3</accession>
<dbReference type="GO" id="GO:0003700">
    <property type="term" value="F:DNA-binding transcription factor activity"/>
    <property type="evidence" value="ECO:0007669"/>
    <property type="project" value="TreeGrafter"/>
</dbReference>
<dbReference type="Proteomes" id="UP000293433">
    <property type="component" value="Unassembled WGS sequence"/>
</dbReference>
<dbReference type="PROSITE" id="PS50977">
    <property type="entry name" value="HTH_TETR_2"/>
    <property type="match status" value="1"/>
</dbReference>
<protein>
    <submittedName>
        <fullName evidence="7">TetR family transcriptional regulator</fullName>
    </submittedName>
</protein>
<dbReference type="Pfam" id="PF17932">
    <property type="entry name" value="TetR_C_24"/>
    <property type="match status" value="1"/>
</dbReference>
<dbReference type="Pfam" id="PF00440">
    <property type="entry name" value="TetR_N"/>
    <property type="match status" value="1"/>
</dbReference>
<dbReference type="PANTHER" id="PTHR30055:SF237">
    <property type="entry name" value="TRANSCRIPTIONAL REPRESSOR MCE3R"/>
    <property type="match status" value="1"/>
</dbReference>
<evidence type="ECO:0000256" key="3">
    <source>
        <dbReference type="ARBA" id="ARBA00023125"/>
    </source>
</evidence>
<keyword evidence="3 5" id="KW-0238">DNA-binding</keyword>
<feature type="DNA-binding region" description="H-T-H motif" evidence="5">
    <location>
        <begin position="33"/>
        <end position="52"/>
    </location>
</feature>
<reference evidence="7 8" key="1">
    <citation type="submission" date="2019-02" db="EMBL/GenBank/DDBJ databases">
        <title>Genomic Encyclopedia of Type Strains, Phase IV (KMG-IV): sequencing the most valuable type-strain genomes for metagenomic binning, comparative biology and taxonomic classification.</title>
        <authorList>
            <person name="Goeker M."/>
        </authorList>
    </citation>
    <scope>NUCLEOTIDE SEQUENCE [LARGE SCALE GENOMIC DNA]</scope>
    <source>
        <strain evidence="7 8">DSM 10617</strain>
    </source>
</reference>
<dbReference type="InterPro" id="IPR036271">
    <property type="entry name" value="Tet_transcr_reg_TetR-rel_C_sf"/>
</dbReference>
<name>A0A4Q7LGK3_9BURK</name>
<keyword evidence="4" id="KW-0804">Transcription</keyword>
<evidence type="ECO:0000256" key="1">
    <source>
        <dbReference type="ARBA" id="ARBA00022491"/>
    </source>
</evidence>
<evidence type="ECO:0000256" key="5">
    <source>
        <dbReference type="PROSITE-ProRule" id="PRU00335"/>
    </source>
</evidence>
<dbReference type="GO" id="GO:0000976">
    <property type="term" value="F:transcription cis-regulatory region binding"/>
    <property type="evidence" value="ECO:0007669"/>
    <property type="project" value="TreeGrafter"/>
</dbReference>
<evidence type="ECO:0000256" key="2">
    <source>
        <dbReference type="ARBA" id="ARBA00023015"/>
    </source>
</evidence>
<evidence type="ECO:0000313" key="8">
    <source>
        <dbReference type="Proteomes" id="UP000293433"/>
    </source>
</evidence>
<dbReference type="RefSeq" id="WP_130482679.1">
    <property type="nucleotide sequence ID" value="NZ_SGWV01000010.1"/>
</dbReference>
<feature type="domain" description="HTH tetR-type" evidence="6">
    <location>
        <begin position="10"/>
        <end position="70"/>
    </location>
</feature>
<dbReference type="SUPFAM" id="SSF48498">
    <property type="entry name" value="Tetracyclin repressor-like, C-terminal domain"/>
    <property type="match status" value="1"/>
</dbReference>
<evidence type="ECO:0000313" key="7">
    <source>
        <dbReference type="EMBL" id="RZS53222.1"/>
    </source>
</evidence>